<keyword evidence="4" id="KW-1185">Reference proteome</keyword>
<evidence type="ECO:0000256" key="1">
    <source>
        <dbReference type="SAM" id="Coils"/>
    </source>
</evidence>
<protein>
    <submittedName>
        <fullName evidence="3">Uncharacterized protein</fullName>
    </submittedName>
</protein>
<organism evidence="3 4">
    <name type="scientific">Euplotes crassus</name>
    <dbReference type="NCBI Taxonomy" id="5936"/>
    <lineage>
        <taxon>Eukaryota</taxon>
        <taxon>Sar</taxon>
        <taxon>Alveolata</taxon>
        <taxon>Ciliophora</taxon>
        <taxon>Intramacronucleata</taxon>
        <taxon>Spirotrichea</taxon>
        <taxon>Hypotrichia</taxon>
        <taxon>Euplotida</taxon>
        <taxon>Euplotidae</taxon>
        <taxon>Moneuplotes</taxon>
    </lineage>
</organism>
<sequence>MPALNQAATNDMLIFTSKRIHSDHSVSSATERDAPLITEPKGSVLVNKSIEDLVCTNAKNCHLFKPFFETLMLAKVECINARKEIRELEASKRKIKEAKLKSLKVLPAPQVKLEVSYSNLLDKDDPEMKRIVEEYLENVNKMGGQLQQERLRQMKNCQHQFDKKLSILSEKQDEFKQKYSKLFMDYLEKHSATVRVLEQSETSTENETDYSEIERLFAGGEEAKTQDESDLDNDPLDLGEIQLHEKSNPEDISPQVQLCDEGGSNSGENSENCP</sequence>
<evidence type="ECO:0000313" key="4">
    <source>
        <dbReference type="Proteomes" id="UP001295684"/>
    </source>
</evidence>
<feature type="region of interest" description="Disordered" evidence="2">
    <location>
        <begin position="221"/>
        <end position="274"/>
    </location>
</feature>
<feature type="compositionally biased region" description="Acidic residues" evidence="2">
    <location>
        <begin position="228"/>
        <end position="237"/>
    </location>
</feature>
<reference evidence="3" key="1">
    <citation type="submission" date="2023-07" db="EMBL/GenBank/DDBJ databases">
        <authorList>
            <consortium name="AG Swart"/>
            <person name="Singh M."/>
            <person name="Singh A."/>
            <person name="Seah K."/>
            <person name="Emmerich C."/>
        </authorList>
    </citation>
    <scope>NUCLEOTIDE SEQUENCE</scope>
    <source>
        <strain evidence="3">DP1</strain>
    </source>
</reference>
<evidence type="ECO:0000256" key="2">
    <source>
        <dbReference type="SAM" id="MobiDB-lite"/>
    </source>
</evidence>
<proteinExistence type="predicted"/>
<dbReference type="EMBL" id="CAMPGE010015105">
    <property type="protein sequence ID" value="CAI2373748.1"/>
    <property type="molecule type" value="Genomic_DNA"/>
</dbReference>
<accession>A0AAD2CYC0</accession>
<keyword evidence="1" id="KW-0175">Coiled coil</keyword>
<gene>
    <name evidence="3" type="ORF">ECRASSUSDP1_LOCUS15095</name>
</gene>
<name>A0AAD2CYC0_EUPCR</name>
<comment type="caution">
    <text evidence="3">The sequence shown here is derived from an EMBL/GenBank/DDBJ whole genome shotgun (WGS) entry which is preliminary data.</text>
</comment>
<feature type="coiled-coil region" evidence="1">
    <location>
        <begin position="71"/>
        <end position="101"/>
    </location>
</feature>
<dbReference type="Proteomes" id="UP001295684">
    <property type="component" value="Unassembled WGS sequence"/>
</dbReference>
<dbReference type="AlphaFoldDB" id="A0AAD2CYC0"/>
<feature type="compositionally biased region" description="Low complexity" evidence="2">
    <location>
        <begin position="261"/>
        <end position="274"/>
    </location>
</feature>
<evidence type="ECO:0000313" key="3">
    <source>
        <dbReference type="EMBL" id="CAI2373748.1"/>
    </source>
</evidence>